<accession>A0ABU3XB17</accession>
<comment type="caution">
    <text evidence="2">The sequence shown here is derived from an EMBL/GenBank/DDBJ whole genome shotgun (WGS) entry which is preliminary data.</text>
</comment>
<keyword evidence="1" id="KW-1133">Transmembrane helix</keyword>
<dbReference type="EMBL" id="JAWJBA010000003">
    <property type="protein sequence ID" value="MDV2685090.1"/>
    <property type="molecule type" value="Genomic_DNA"/>
</dbReference>
<gene>
    <name evidence="2" type="ORF">RYX56_11975</name>
</gene>
<sequence length="118" mass="13534">MTELTGFEFLLLSLAVFRFTHLIVFDSITEFMRSPFIEITEEEQEGGEVYYYISSRGTGIRKFVGDVLSCYWCTGIWASIIIFTGFIWLYDFMIFPVYLLAIAGVAAIVETILKAIKK</sequence>
<keyword evidence="3" id="KW-1185">Reference proteome</keyword>
<dbReference type="RefSeq" id="WP_317122280.1">
    <property type="nucleotide sequence ID" value="NZ_JAWJBA010000003.1"/>
</dbReference>
<dbReference type="Proteomes" id="UP001287282">
    <property type="component" value="Unassembled WGS sequence"/>
</dbReference>
<feature type="transmembrane region" description="Helical" evidence="1">
    <location>
        <begin position="6"/>
        <end position="25"/>
    </location>
</feature>
<evidence type="ECO:0000256" key="1">
    <source>
        <dbReference type="SAM" id="Phobius"/>
    </source>
</evidence>
<evidence type="ECO:0000313" key="2">
    <source>
        <dbReference type="EMBL" id="MDV2685090.1"/>
    </source>
</evidence>
<keyword evidence="1" id="KW-0812">Transmembrane</keyword>
<feature type="transmembrane region" description="Helical" evidence="1">
    <location>
        <begin position="95"/>
        <end position="113"/>
    </location>
</feature>
<keyword evidence="1" id="KW-0472">Membrane</keyword>
<proteinExistence type="predicted"/>
<reference evidence="2 3" key="1">
    <citation type="submission" date="2023-10" db="EMBL/GenBank/DDBJ databases">
        <title>Screening of Alkalihalobacillus lindianensis BZ-TG-R113 and Its Alleviation of Salt Stress on Rapeseed Growth.</title>
        <authorList>
            <person name="Zhao B."/>
            <person name="Guo T."/>
        </authorList>
    </citation>
    <scope>NUCLEOTIDE SEQUENCE [LARGE SCALE GENOMIC DNA]</scope>
    <source>
        <strain evidence="2 3">BZ-TG-R113</strain>
    </source>
</reference>
<dbReference type="Pfam" id="PF07098">
    <property type="entry name" value="DUF1360"/>
    <property type="match status" value="1"/>
</dbReference>
<organism evidence="2 3">
    <name type="scientific">Alkalihalophilus lindianensis</name>
    <dbReference type="NCBI Taxonomy" id="1630542"/>
    <lineage>
        <taxon>Bacteria</taxon>
        <taxon>Bacillati</taxon>
        <taxon>Bacillota</taxon>
        <taxon>Bacilli</taxon>
        <taxon>Bacillales</taxon>
        <taxon>Bacillaceae</taxon>
        <taxon>Alkalihalophilus</taxon>
    </lineage>
</organism>
<feature type="transmembrane region" description="Helical" evidence="1">
    <location>
        <begin position="63"/>
        <end position="89"/>
    </location>
</feature>
<evidence type="ECO:0000313" key="3">
    <source>
        <dbReference type="Proteomes" id="UP001287282"/>
    </source>
</evidence>
<name>A0ABU3XB17_9BACI</name>
<dbReference type="InterPro" id="IPR010773">
    <property type="entry name" value="Mycophage_PG1_Gp7"/>
</dbReference>
<protein>
    <submittedName>
        <fullName evidence="2">DUF1360 domain-containing protein</fullName>
    </submittedName>
</protein>